<evidence type="ECO:0000313" key="3">
    <source>
        <dbReference type="Proteomes" id="UP001221413"/>
    </source>
</evidence>
<accession>A0AAD6J693</accession>
<name>A0AAD6J693_DREDA</name>
<feature type="compositionally biased region" description="Polar residues" evidence="1">
    <location>
        <begin position="67"/>
        <end position="81"/>
    </location>
</feature>
<dbReference type="Proteomes" id="UP001221413">
    <property type="component" value="Unassembled WGS sequence"/>
</dbReference>
<keyword evidence="3" id="KW-1185">Reference proteome</keyword>
<reference evidence="2" key="1">
    <citation type="submission" date="2023-01" db="EMBL/GenBank/DDBJ databases">
        <title>The chitinases involved in constricting ring structure development in the nematode-trapping fungus Drechslerella dactyloides.</title>
        <authorList>
            <person name="Wang R."/>
            <person name="Zhang L."/>
            <person name="Tang P."/>
            <person name="Li S."/>
            <person name="Liang L."/>
        </authorList>
    </citation>
    <scope>NUCLEOTIDE SEQUENCE</scope>
    <source>
        <strain evidence="2">YMF1.00031</strain>
    </source>
</reference>
<organism evidence="2 3">
    <name type="scientific">Drechslerella dactyloides</name>
    <name type="common">Nematode-trapping fungus</name>
    <name type="synonym">Arthrobotrys dactyloides</name>
    <dbReference type="NCBI Taxonomy" id="74499"/>
    <lineage>
        <taxon>Eukaryota</taxon>
        <taxon>Fungi</taxon>
        <taxon>Dikarya</taxon>
        <taxon>Ascomycota</taxon>
        <taxon>Pezizomycotina</taxon>
        <taxon>Orbiliomycetes</taxon>
        <taxon>Orbiliales</taxon>
        <taxon>Orbiliaceae</taxon>
        <taxon>Drechslerella</taxon>
    </lineage>
</organism>
<evidence type="ECO:0000256" key="1">
    <source>
        <dbReference type="SAM" id="MobiDB-lite"/>
    </source>
</evidence>
<feature type="region of interest" description="Disordered" evidence="1">
    <location>
        <begin position="67"/>
        <end position="96"/>
    </location>
</feature>
<protein>
    <submittedName>
        <fullName evidence="2">Uncharacterized protein</fullName>
    </submittedName>
</protein>
<evidence type="ECO:0000313" key="2">
    <source>
        <dbReference type="EMBL" id="KAJ6262917.1"/>
    </source>
</evidence>
<dbReference type="AlphaFoldDB" id="A0AAD6J693"/>
<feature type="region of interest" description="Disordered" evidence="1">
    <location>
        <begin position="577"/>
        <end position="618"/>
    </location>
</feature>
<dbReference type="EMBL" id="JAQGDS010000002">
    <property type="protein sequence ID" value="KAJ6262917.1"/>
    <property type="molecule type" value="Genomic_DNA"/>
</dbReference>
<sequence>MPQPSQLRPGIRRKAAYKTYFSKAGELSRMKASLNPSAPPFNPSSFARTVGAGPSIRVEATFDVSSNVVQNNSQPTSQPITTLKPPQKMATDGSDESSSLTDLIKRCTIDDQVKQANLMQQKLERFAYLTTRDVFVQSLFKAITCLSSSTAHHILKNHVKELAVLLKLFKMDDLVNAVVSLHSERVYSSSLEKIQETWPWLLDGDVTELSLIDLGSLTAAGPPTMLQETPKPKLPASKMSAAEANSLGSSPLAFKMRKHLQPQSTVSESLRSDGVCSMMSFDPSSEPTAPIDPYSCSFPYPTQRTILKESQQILKTALYMFAKQHLPKKLTHQAFEYPASSSLGQWVLMMQDAITNANTSTDEQASQNKLTALGSSHPNLLDPASELHDLLSKRQHTTTSELRGVLANVLKLIETLGASGCYDQQLALNIYTDILADDLKKKLEKIQIPFRKTLKLISDAKDQLVHEEEDATQSYREQEKMVQQEFLLDTSMLKGILSPNALSANAPATLPPKSTAGNRRSSIIRISRDLLTAPEKQLLDQRPADNKEEPVKSKLSALSFAWDPACIDKAVAELSHKEAKENRSGKADDIDPQIANSRNPSIPGPGLEGSKYASDRLFVPPKPGKNAIPIRAPPKEPLVADKENGLLIKF</sequence>
<proteinExistence type="predicted"/>
<comment type="caution">
    <text evidence="2">The sequence shown here is derived from an EMBL/GenBank/DDBJ whole genome shotgun (WGS) entry which is preliminary data.</text>
</comment>
<gene>
    <name evidence="2" type="ORF">Dda_1475</name>
</gene>
<feature type="compositionally biased region" description="Basic and acidic residues" evidence="1">
    <location>
        <begin position="577"/>
        <end position="589"/>
    </location>
</feature>